<dbReference type="InterPro" id="IPR044925">
    <property type="entry name" value="His-Me_finger_sf"/>
</dbReference>
<keyword evidence="1" id="KW-0378">Hydrolase</keyword>
<keyword evidence="1" id="KW-0255">Endonuclease</keyword>
<dbReference type="EMBL" id="JAKEIP010000005">
    <property type="protein sequence ID" value="MCF1592485.1"/>
    <property type="molecule type" value="Genomic_DNA"/>
</dbReference>
<dbReference type="InterPro" id="IPR004211">
    <property type="entry name" value="Endonuclease_7"/>
</dbReference>
<dbReference type="InterPro" id="IPR038563">
    <property type="entry name" value="Endonuclease_7_sf"/>
</dbReference>
<dbReference type="RefSeq" id="WP_234760790.1">
    <property type="nucleotide sequence ID" value="NZ_JAKEIP010000005.1"/>
</dbReference>
<proteinExistence type="predicted"/>
<organism evidence="1 2">
    <name type="scientific">Streptomyces muensis</name>
    <dbReference type="NCBI Taxonomy" id="1077944"/>
    <lineage>
        <taxon>Bacteria</taxon>
        <taxon>Bacillati</taxon>
        <taxon>Actinomycetota</taxon>
        <taxon>Actinomycetes</taxon>
        <taxon>Kitasatosporales</taxon>
        <taxon>Streptomycetaceae</taxon>
        <taxon>Streptomyces</taxon>
    </lineage>
</organism>
<dbReference type="Pfam" id="PF02945">
    <property type="entry name" value="Endonuclease_7"/>
    <property type="match status" value="1"/>
</dbReference>
<accession>A0A9X1PS28</accession>
<dbReference type="AlphaFoldDB" id="A0A9X1PS28"/>
<reference evidence="1" key="1">
    <citation type="submission" date="2022-01" db="EMBL/GenBank/DDBJ databases">
        <title>Draft Genome Sequences of Seven Type Strains of the Genus Streptomyces.</title>
        <authorList>
            <person name="Aziz S."/>
            <person name="Coretto E."/>
            <person name="Chronakova A."/>
            <person name="Sproer C."/>
            <person name="Huber K."/>
            <person name="Nouioui I."/>
            <person name="Gross H."/>
        </authorList>
    </citation>
    <scope>NUCLEOTIDE SEQUENCE</scope>
    <source>
        <strain evidence="1">DSM 103493</strain>
    </source>
</reference>
<comment type="caution">
    <text evidence="1">The sequence shown here is derived from an EMBL/GenBank/DDBJ whole genome shotgun (WGS) entry which is preliminary data.</text>
</comment>
<dbReference type="SUPFAM" id="SSF54060">
    <property type="entry name" value="His-Me finger endonucleases"/>
    <property type="match status" value="1"/>
</dbReference>
<protein>
    <submittedName>
        <fullName evidence="1">Endonuclease VII domain-containing protein</fullName>
    </submittedName>
</protein>
<dbReference type="GO" id="GO:0004519">
    <property type="term" value="F:endonuclease activity"/>
    <property type="evidence" value="ECO:0007669"/>
    <property type="project" value="UniProtKB-KW"/>
</dbReference>
<sequence length="269" mass="29463">MPNLDDLSPYRRAKLLWRWSFRGLPFVEQLVIDSADRPCRLPAPPPGPPGRALAVPGDDGRHHLVRAGRVLCCDADADAVDGWSHRQRCTWVETGDGPRKWTGGRDDGEIIWGSADTAWTVRPTGPGTDPGTIVRRDRCVAGHYMTLHLWPPPPARTASIRRLRAALVDTIGSDCHLCGHYPGAAVDHDHETGLVRGLLCAMCNRALEECPHAGGCPKADYQLAPPAAGLGLIYPASEEWRPKESTRQRKIEELGFDPFEGLATRRAPG</sequence>
<evidence type="ECO:0000313" key="2">
    <source>
        <dbReference type="Proteomes" id="UP001139384"/>
    </source>
</evidence>
<dbReference type="Proteomes" id="UP001139384">
    <property type="component" value="Unassembled WGS sequence"/>
</dbReference>
<keyword evidence="1" id="KW-0540">Nuclease</keyword>
<evidence type="ECO:0000313" key="1">
    <source>
        <dbReference type="EMBL" id="MCF1592485.1"/>
    </source>
</evidence>
<name>A0A9X1PS28_STRM4</name>
<gene>
    <name evidence="1" type="ORF">L0P92_02725</name>
</gene>
<dbReference type="Gene3D" id="3.40.1800.10">
    <property type="entry name" value="His-Me finger endonucleases"/>
    <property type="match status" value="1"/>
</dbReference>
<keyword evidence="2" id="KW-1185">Reference proteome</keyword>